<organism evidence="14 17">
    <name type="scientific">Medicago truncatula</name>
    <name type="common">Barrel medic</name>
    <name type="synonym">Medicago tribuloides</name>
    <dbReference type="NCBI Taxonomy" id="3880"/>
    <lineage>
        <taxon>Eukaryota</taxon>
        <taxon>Viridiplantae</taxon>
        <taxon>Streptophyta</taxon>
        <taxon>Embryophyta</taxon>
        <taxon>Tracheophyta</taxon>
        <taxon>Spermatophyta</taxon>
        <taxon>Magnoliopsida</taxon>
        <taxon>eudicotyledons</taxon>
        <taxon>Gunneridae</taxon>
        <taxon>Pentapetalae</taxon>
        <taxon>rosids</taxon>
        <taxon>fabids</taxon>
        <taxon>Fabales</taxon>
        <taxon>Fabaceae</taxon>
        <taxon>Papilionoideae</taxon>
        <taxon>50 kb inversion clade</taxon>
        <taxon>NPAAA clade</taxon>
        <taxon>Hologalegina</taxon>
        <taxon>IRL clade</taxon>
        <taxon>Trifolieae</taxon>
        <taxon>Medicago</taxon>
    </lineage>
</organism>
<dbReference type="GO" id="GO:0016709">
    <property type="term" value="F:oxidoreductase activity, acting on paired donors, with incorporation or reduction of molecular oxygen, NAD(P)H as one donor, and incorporation of one atom of oxygen"/>
    <property type="evidence" value="ECO:0000318"/>
    <property type="project" value="GO_Central"/>
</dbReference>
<accession>G8A1W0</accession>
<evidence type="ECO:0000256" key="2">
    <source>
        <dbReference type="ARBA" id="ARBA00010617"/>
    </source>
</evidence>
<dbReference type="InterPro" id="IPR017972">
    <property type="entry name" value="Cyt_P450_CS"/>
</dbReference>
<reference evidence="15" key="4">
    <citation type="journal article" date="2018" name="Nat. Plants">
        <title>Whole-genome landscape of Medicago truncatula symbiotic genes.</title>
        <authorList>
            <person name="Pecrix Y."/>
            <person name="Gamas P."/>
            <person name="Carrere S."/>
        </authorList>
    </citation>
    <scope>NUCLEOTIDE SEQUENCE</scope>
    <source>
        <tissue evidence="15">Leaves</tissue>
    </source>
</reference>
<dbReference type="Gene3D" id="1.10.630.10">
    <property type="entry name" value="Cytochrome P450"/>
    <property type="match status" value="1"/>
</dbReference>
<feature type="binding site" description="axial binding residue" evidence="11">
    <location>
        <position position="427"/>
    </location>
    <ligand>
        <name>heme</name>
        <dbReference type="ChEBI" id="CHEBI:30413"/>
    </ligand>
    <ligandPart>
        <name>Fe</name>
        <dbReference type="ChEBI" id="CHEBI:18248"/>
    </ligandPart>
</feature>
<dbReference type="PANTHER" id="PTHR47947">
    <property type="entry name" value="CYTOCHROME P450 82C3-RELATED"/>
    <property type="match status" value="1"/>
</dbReference>
<evidence type="ECO:0000313" key="17">
    <source>
        <dbReference type="Proteomes" id="UP000002051"/>
    </source>
</evidence>
<keyword evidence="4 13" id="KW-0812">Transmembrane</keyword>
<evidence type="ECO:0000256" key="9">
    <source>
        <dbReference type="ARBA" id="ARBA00023033"/>
    </source>
</evidence>
<evidence type="ECO:0000256" key="8">
    <source>
        <dbReference type="ARBA" id="ARBA00023004"/>
    </source>
</evidence>
<dbReference type="KEGG" id="mtr:25493448"/>
<dbReference type="GO" id="GO:0016020">
    <property type="term" value="C:membrane"/>
    <property type="evidence" value="ECO:0000318"/>
    <property type="project" value="GO_Central"/>
</dbReference>
<dbReference type="EC" id="1.14.13.-" evidence="15"/>
<evidence type="ECO:0000256" key="5">
    <source>
        <dbReference type="ARBA" id="ARBA00022723"/>
    </source>
</evidence>
<dbReference type="EnsemblPlants" id="KEH31432">
    <property type="protein sequence ID" value="KEH31432"/>
    <property type="gene ID" value="MTR_4g094772"/>
</dbReference>
<dbReference type="CDD" id="cd20653">
    <property type="entry name" value="CYP81"/>
    <property type="match status" value="1"/>
</dbReference>
<evidence type="ECO:0000256" key="1">
    <source>
        <dbReference type="ARBA" id="ARBA00004167"/>
    </source>
</evidence>
<dbReference type="PROSITE" id="PS00086">
    <property type="entry name" value="CYTOCHROME_P450"/>
    <property type="match status" value="1"/>
</dbReference>
<reference evidence="14 17" key="1">
    <citation type="journal article" date="2011" name="Nature">
        <title>The Medicago genome provides insight into the evolution of rhizobial symbioses.</title>
        <authorList>
            <person name="Young N.D."/>
            <person name="Debelle F."/>
            <person name="Oldroyd G.E."/>
            <person name="Geurts R."/>
            <person name="Cannon S.B."/>
            <person name="Udvardi M.K."/>
            <person name="Benedito V.A."/>
            <person name="Mayer K.F."/>
            <person name="Gouzy J."/>
            <person name="Schoof H."/>
            <person name="Van de Peer Y."/>
            <person name="Proost S."/>
            <person name="Cook D.R."/>
            <person name="Meyers B.C."/>
            <person name="Spannagl M."/>
            <person name="Cheung F."/>
            <person name="De Mita S."/>
            <person name="Krishnakumar V."/>
            <person name="Gundlach H."/>
            <person name="Zhou S."/>
            <person name="Mudge J."/>
            <person name="Bharti A.K."/>
            <person name="Murray J.D."/>
            <person name="Naoumkina M.A."/>
            <person name="Rosen B."/>
            <person name="Silverstein K.A."/>
            <person name="Tang H."/>
            <person name="Rombauts S."/>
            <person name="Zhao P.X."/>
            <person name="Zhou P."/>
            <person name="Barbe V."/>
            <person name="Bardou P."/>
            <person name="Bechner M."/>
            <person name="Bellec A."/>
            <person name="Berger A."/>
            <person name="Berges H."/>
            <person name="Bidwell S."/>
            <person name="Bisseling T."/>
            <person name="Choisne N."/>
            <person name="Couloux A."/>
            <person name="Denny R."/>
            <person name="Deshpande S."/>
            <person name="Dai X."/>
            <person name="Doyle J.J."/>
            <person name="Dudez A.M."/>
            <person name="Farmer A.D."/>
            <person name="Fouteau S."/>
            <person name="Franken C."/>
            <person name="Gibelin C."/>
            <person name="Gish J."/>
            <person name="Goldstein S."/>
            <person name="Gonzalez A.J."/>
            <person name="Green P.J."/>
            <person name="Hallab A."/>
            <person name="Hartog M."/>
            <person name="Hua A."/>
            <person name="Humphray S.J."/>
            <person name="Jeong D.H."/>
            <person name="Jing Y."/>
            <person name="Jocker A."/>
            <person name="Kenton S.M."/>
            <person name="Kim D.J."/>
            <person name="Klee K."/>
            <person name="Lai H."/>
            <person name="Lang C."/>
            <person name="Lin S."/>
            <person name="Macmil S.L."/>
            <person name="Magdelenat G."/>
            <person name="Matthews L."/>
            <person name="McCorrison J."/>
            <person name="Monaghan E.L."/>
            <person name="Mun J.H."/>
            <person name="Najar F.Z."/>
            <person name="Nicholson C."/>
            <person name="Noirot C."/>
            <person name="O'Bleness M."/>
            <person name="Paule C.R."/>
            <person name="Poulain J."/>
            <person name="Prion F."/>
            <person name="Qin B."/>
            <person name="Qu C."/>
            <person name="Retzel E.F."/>
            <person name="Riddle C."/>
            <person name="Sallet E."/>
            <person name="Samain S."/>
            <person name="Samson N."/>
            <person name="Sanders I."/>
            <person name="Saurat O."/>
            <person name="Scarpelli C."/>
            <person name="Schiex T."/>
            <person name="Segurens B."/>
            <person name="Severin A.J."/>
            <person name="Sherrier D.J."/>
            <person name="Shi R."/>
            <person name="Sims S."/>
            <person name="Singer S.R."/>
            <person name="Sinharoy S."/>
            <person name="Sterck L."/>
            <person name="Viollet A."/>
            <person name="Wang B.B."/>
            <person name="Wang K."/>
            <person name="Wang M."/>
            <person name="Wang X."/>
            <person name="Warfsmann J."/>
            <person name="Weissenbach J."/>
            <person name="White D.D."/>
            <person name="White J.D."/>
            <person name="Wiley G.B."/>
            <person name="Wincker P."/>
            <person name="Xing Y."/>
            <person name="Yang L."/>
            <person name="Yao Z."/>
            <person name="Ying F."/>
            <person name="Zhai J."/>
            <person name="Zhou L."/>
            <person name="Zuber A."/>
            <person name="Denarie J."/>
            <person name="Dixon R.A."/>
            <person name="May G.D."/>
            <person name="Schwartz D.C."/>
            <person name="Rogers J."/>
            <person name="Quetier F."/>
            <person name="Town C.D."/>
            <person name="Roe B.A."/>
        </authorList>
    </citation>
    <scope>NUCLEOTIDE SEQUENCE [LARGE SCALE GENOMIC DNA]</scope>
    <source>
        <strain evidence="14">A17</strain>
        <strain evidence="16 17">cv. Jemalong A17</strain>
    </source>
</reference>
<keyword evidence="5 11" id="KW-0479">Metal-binding</keyword>
<comment type="subcellular location">
    <subcellularLocation>
        <location evidence="1">Membrane</location>
        <topology evidence="1">Single-pass membrane protein</topology>
    </subcellularLocation>
</comment>
<evidence type="ECO:0000256" key="10">
    <source>
        <dbReference type="ARBA" id="ARBA00023136"/>
    </source>
</evidence>
<dbReference type="InterPro" id="IPR036396">
    <property type="entry name" value="Cyt_P450_sf"/>
</dbReference>
<protein>
    <submittedName>
        <fullName evidence="14">Cytochrome P450 family 81 protein</fullName>
    </submittedName>
    <submittedName>
        <fullName evidence="15">Putative oxidoreductase</fullName>
        <ecNumber evidence="15">1.14.13.-</ecNumber>
    </submittedName>
</protein>
<dbReference type="PaxDb" id="3880-AES85448"/>
<evidence type="ECO:0000313" key="14">
    <source>
        <dbReference type="EMBL" id="KEH31432.1"/>
    </source>
</evidence>
<keyword evidence="7 12" id="KW-0560">Oxidoreductase</keyword>
<dbReference type="GO" id="GO:0020037">
    <property type="term" value="F:heme binding"/>
    <property type="evidence" value="ECO:0007669"/>
    <property type="project" value="InterPro"/>
</dbReference>
<evidence type="ECO:0000256" key="13">
    <source>
        <dbReference type="SAM" id="Phobius"/>
    </source>
</evidence>
<dbReference type="AlphaFoldDB" id="G8A1W0"/>
<name>G8A1W0_MEDTR</name>
<keyword evidence="17" id="KW-1185">Reference proteome</keyword>
<dbReference type="Gramene" id="rna25572">
    <property type="protein sequence ID" value="RHN62934.1"/>
    <property type="gene ID" value="gene25572"/>
</dbReference>
<dbReference type="PRINTS" id="PR00463">
    <property type="entry name" value="EP450I"/>
</dbReference>
<dbReference type="Pfam" id="PF00067">
    <property type="entry name" value="p450"/>
    <property type="match status" value="1"/>
</dbReference>
<dbReference type="InterPro" id="IPR002401">
    <property type="entry name" value="Cyt_P450_E_grp-I"/>
</dbReference>
<evidence type="ECO:0000256" key="7">
    <source>
        <dbReference type="ARBA" id="ARBA00023002"/>
    </source>
</evidence>
<dbReference type="InterPro" id="IPR050651">
    <property type="entry name" value="Plant_Cytochrome_P450_Monoox"/>
</dbReference>
<dbReference type="PRINTS" id="PR00385">
    <property type="entry name" value="P450"/>
</dbReference>
<reference evidence="16" key="3">
    <citation type="submission" date="2015-04" db="UniProtKB">
        <authorList>
            <consortium name="EnsemblPlants"/>
        </authorList>
    </citation>
    <scope>IDENTIFICATION</scope>
    <source>
        <strain evidence="16">cv. Jemalong A17</strain>
    </source>
</reference>
<evidence type="ECO:0000313" key="16">
    <source>
        <dbReference type="EnsemblPlants" id="KEH31432"/>
    </source>
</evidence>
<dbReference type="OMA" id="YFAGIMT"/>
<dbReference type="SUPFAM" id="SSF48264">
    <property type="entry name" value="Cytochrome P450"/>
    <property type="match status" value="1"/>
</dbReference>
<gene>
    <name evidence="16" type="primary">25493448</name>
    <name evidence="14" type="ordered locus">MTR_4g094772</name>
    <name evidence="15" type="ORF">MtrunA17_Chr4g0052851</name>
</gene>
<keyword evidence="9 12" id="KW-0503">Monooxygenase</keyword>
<evidence type="ECO:0000256" key="6">
    <source>
        <dbReference type="ARBA" id="ARBA00022989"/>
    </source>
</evidence>
<keyword evidence="6 13" id="KW-1133">Transmembrane helix</keyword>
<dbReference type="OrthoDB" id="1055148at2759"/>
<evidence type="ECO:0000256" key="12">
    <source>
        <dbReference type="RuleBase" id="RU000461"/>
    </source>
</evidence>
<evidence type="ECO:0000256" key="4">
    <source>
        <dbReference type="ARBA" id="ARBA00022692"/>
    </source>
</evidence>
<dbReference type="eggNOG" id="KOG0156">
    <property type="taxonomic scope" value="Eukaryota"/>
</dbReference>
<dbReference type="InterPro" id="IPR001128">
    <property type="entry name" value="Cyt_P450"/>
</dbReference>
<comment type="cofactor">
    <cofactor evidence="11">
        <name>heme</name>
        <dbReference type="ChEBI" id="CHEBI:30413"/>
    </cofactor>
</comment>
<dbReference type="HOGENOM" id="CLU_001570_4_0_1"/>
<keyword evidence="8 11" id="KW-0408">Iron</keyword>
<keyword evidence="10 13" id="KW-0472">Membrane</keyword>
<dbReference type="GO" id="GO:0005506">
    <property type="term" value="F:iron ion binding"/>
    <property type="evidence" value="ECO:0007669"/>
    <property type="project" value="InterPro"/>
</dbReference>
<keyword evidence="3 11" id="KW-0349">Heme</keyword>
<evidence type="ECO:0000256" key="3">
    <source>
        <dbReference type="ARBA" id="ARBA00022617"/>
    </source>
</evidence>
<comment type="similarity">
    <text evidence="2 12">Belongs to the cytochrome P450 family.</text>
</comment>
<proteinExistence type="inferred from homology"/>
<dbReference type="EMBL" id="PSQE01000004">
    <property type="protein sequence ID" value="RHN62934.1"/>
    <property type="molecule type" value="Genomic_DNA"/>
</dbReference>
<dbReference type="Proteomes" id="UP000265566">
    <property type="component" value="Chromosome 4"/>
</dbReference>
<dbReference type="PANTHER" id="PTHR47947:SF24">
    <property type="entry name" value="ISOFLAVONE 2'-HYDROXYLASE-LIKE"/>
    <property type="match status" value="1"/>
</dbReference>
<evidence type="ECO:0000256" key="11">
    <source>
        <dbReference type="PIRSR" id="PIRSR602401-1"/>
    </source>
</evidence>
<dbReference type="FunFam" id="1.10.630.10:FF:000023">
    <property type="entry name" value="Cytochrome P450 family protein"/>
    <property type="match status" value="1"/>
</dbReference>
<evidence type="ECO:0000313" key="15">
    <source>
        <dbReference type="EMBL" id="RHN62934.1"/>
    </source>
</evidence>
<dbReference type="Proteomes" id="UP000002051">
    <property type="component" value="Chromosome 4"/>
</dbReference>
<reference evidence="14 17" key="2">
    <citation type="journal article" date="2014" name="BMC Genomics">
        <title>An improved genome release (version Mt4.0) for the model legume Medicago truncatula.</title>
        <authorList>
            <person name="Tang H."/>
            <person name="Krishnakumar V."/>
            <person name="Bidwell S."/>
            <person name="Rosen B."/>
            <person name="Chan A."/>
            <person name="Zhou S."/>
            <person name="Gentzbittel L."/>
            <person name="Childs K.L."/>
            <person name="Yandell M."/>
            <person name="Gundlach H."/>
            <person name="Mayer K.F."/>
            <person name="Schwartz D.C."/>
            <person name="Town C.D."/>
        </authorList>
    </citation>
    <scope>GENOME REANNOTATION</scope>
    <source>
        <strain evidence="14">A17</strain>
        <strain evidence="16 17">cv. Jemalong A17</strain>
    </source>
</reference>
<sequence length="494" mass="56366">MLVITPLLYYSLLSLSFIVTLKLLLQRRKFKNLPPGPSISLPIIGNLHNINLPLHRSLHNLSQKYGKIFTLWFGSSRVVVISSQTLLQQCLTKHDVDLSNRPRFLTGKYLFYNYTSLDSAPYGDHWRNLRRIITLDILSTQRLNSFVGSRRSETLKLIIKLAKDTSERFTRVELRTRLTDMTFEIMTKMVAGDAEEGKKFKEMINEMMPLFGASNMGDFVPLLRLFDFDGLVKRMKDIGKRGDSFLQGIVEEIRSGKHGDNNMLQHLLTLQKSQPDYYSDEIIKGLVQGMFLAGTDTTAVTLEWAIATLLNHPNILKKAKDELNTQIGYDRLVEESDIPNLSYIQNIIYETLRLYSPAPLLLPRFSSNECNIEGFTIPRDTIVLINAWAIQRDPETWSDASCFKPERFEKEGEANKLIAFGFGRRGCPGIGLAHRTMALSLGLLIQCFEWKRLNDEEVDMTENKIGVVTQKLNPLEAMCKARPIINKVIQESSV</sequence>
<dbReference type="STRING" id="3880.G8A1W0"/>
<dbReference type="EMBL" id="CM001220">
    <property type="protein sequence ID" value="KEH31432.1"/>
    <property type="molecule type" value="Genomic_DNA"/>
</dbReference>
<feature type="transmembrane region" description="Helical" evidence="13">
    <location>
        <begin position="6"/>
        <end position="25"/>
    </location>
</feature>